<proteinExistence type="predicted"/>
<dbReference type="PANTHER" id="PTHR45431">
    <property type="entry name" value="RHODANESE-LIKE DOMAIN-CONTAINING PROTEIN 15, CHLOROPLASTIC"/>
    <property type="match status" value="1"/>
</dbReference>
<accession>A0ABW5KR16</accession>
<evidence type="ECO:0000313" key="3">
    <source>
        <dbReference type="Proteomes" id="UP001597472"/>
    </source>
</evidence>
<evidence type="ECO:0000313" key="2">
    <source>
        <dbReference type="EMBL" id="MFD2551074.1"/>
    </source>
</evidence>
<sequence>MLHKISLLLFIGISFQNSWSQDSLAQLLSTYNKQNIPYWTVQELAQAEKKTFHLLDAREPEEFSVSHIKNALYVGYTDFNSNRILKTIPRKTDTLVVYCSLGVRSEKIAQKLKKAGYTTVYNLYGGIFEWKNNNNPVYNLHNKQTDSVHAFSKSWSTWLKNGIKVYN</sequence>
<dbReference type="InterPro" id="IPR052367">
    <property type="entry name" value="Thiosulfate_ST/Rhodanese-like"/>
</dbReference>
<protein>
    <submittedName>
        <fullName evidence="2">Rhodanese-like domain-containing protein</fullName>
    </submittedName>
</protein>
<comment type="caution">
    <text evidence="2">The sequence shown here is derived from an EMBL/GenBank/DDBJ whole genome shotgun (WGS) entry which is preliminary data.</text>
</comment>
<dbReference type="CDD" id="cd00158">
    <property type="entry name" value="RHOD"/>
    <property type="match status" value="1"/>
</dbReference>
<dbReference type="EMBL" id="JBHULS010000002">
    <property type="protein sequence ID" value="MFD2551074.1"/>
    <property type="molecule type" value="Genomic_DNA"/>
</dbReference>
<dbReference type="InterPro" id="IPR036873">
    <property type="entry name" value="Rhodanese-like_dom_sf"/>
</dbReference>
<dbReference type="InterPro" id="IPR001763">
    <property type="entry name" value="Rhodanese-like_dom"/>
</dbReference>
<keyword evidence="3" id="KW-1185">Reference proteome</keyword>
<feature type="domain" description="Rhodanese" evidence="1">
    <location>
        <begin position="48"/>
        <end position="139"/>
    </location>
</feature>
<dbReference type="SUPFAM" id="SSF52821">
    <property type="entry name" value="Rhodanese/Cell cycle control phosphatase"/>
    <property type="match status" value="1"/>
</dbReference>
<dbReference type="PROSITE" id="PS50206">
    <property type="entry name" value="RHODANESE_3"/>
    <property type="match status" value="1"/>
</dbReference>
<dbReference type="SMART" id="SM00450">
    <property type="entry name" value="RHOD"/>
    <property type="match status" value="1"/>
</dbReference>
<name>A0ABW5KR16_9FLAO</name>
<dbReference type="Pfam" id="PF00581">
    <property type="entry name" value="Rhodanese"/>
    <property type="match status" value="1"/>
</dbReference>
<dbReference type="Gene3D" id="3.40.250.10">
    <property type="entry name" value="Rhodanese-like domain"/>
    <property type="match status" value="1"/>
</dbReference>
<dbReference type="PANTHER" id="PTHR45431:SF3">
    <property type="entry name" value="RHODANESE-LIKE DOMAIN-CONTAINING PROTEIN 15, CHLOROPLASTIC"/>
    <property type="match status" value="1"/>
</dbReference>
<dbReference type="NCBIfam" id="NF045521">
    <property type="entry name" value="rhoda_near_glyco"/>
    <property type="match status" value="1"/>
</dbReference>
<reference evidence="3" key="1">
    <citation type="journal article" date="2019" name="Int. J. Syst. Evol. Microbiol.">
        <title>The Global Catalogue of Microorganisms (GCM) 10K type strain sequencing project: providing services to taxonomists for standard genome sequencing and annotation.</title>
        <authorList>
            <consortium name="The Broad Institute Genomics Platform"/>
            <consortium name="The Broad Institute Genome Sequencing Center for Infectious Disease"/>
            <person name="Wu L."/>
            <person name="Ma J."/>
        </authorList>
    </citation>
    <scope>NUCLEOTIDE SEQUENCE [LARGE SCALE GENOMIC DNA]</scope>
    <source>
        <strain evidence="3">KCTC 42587</strain>
    </source>
</reference>
<organism evidence="2 3">
    <name type="scientific">Bizionia sediminis</name>
    <dbReference type="NCBI Taxonomy" id="1737064"/>
    <lineage>
        <taxon>Bacteria</taxon>
        <taxon>Pseudomonadati</taxon>
        <taxon>Bacteroidota</taxon>
        <taxon>Flavobacteriia</taxon>
        <taxon>Flavobacteriales</taxon>
        <taxon>Flavobacteriaceae</taxon>
        <taxon>Bizionia</taxon>
    </lineage>
</organism>
<evidence type="ECO:0000259" key="1">
    <source>
        <dbReference type="PROSITE" id="PS50206"/>
    </source>
</evidence>
<dbReference type="RefSeq" id="WP_376892146.1">
    <property type="nucleotide sequence ID" value="NZ_JBHULS010000002.1"/>
</dbReference>
<gene>
    <name evidence="2" type="ORF">ACFSQP_04530</name>
</gene>
<dbReference type="Proteomes" id="UP001597472">
    <property type="component" value="Unassembled WGS sequence"/>
</dbReference>